<organism evidence="2 3">
    <name type="scientific">Ceratitis capitata</name>
    <name type="common">Mediterranean fruit fly</name>
    <name type="synonym">Tephritis capitata</name>
    <dbReference type="NCBI Taxonomy" id="7213"/>
    <lineage>
        <taxon>Eukaryota</taxon>
        <taxon>Metazoa</taxon>
        <taxon>Ecdysozoa</taxon>
        <taxon>Arthropoda</taxon>
        <taxon>Hexapoda</taxon>
        <taxon>Insecta</taxon>
        <taxon>Pterygota</taxon>
        <taxon>Neoptera</taxon>
        <taxon>Endopterygota</taxon>
        <taxon>Diptera</taxon>
        <taxon>Brachycera</taxon>
        <taxon>Muscomorpha</taxon>
        <taxon>Tephritoidea</taxon>
        <taxon>Tephritidae</taxon>
        <taxon>Ceratitis</taxon>
        <taxon>Ceratitis</taxon>
    </lineage>
</organism>
<proteinExistence type="predicted"/>
<comment type="caution">
    <text evidence="2">The sequence shown here is derived from an EMBL/GenBank/DDBJ whole genome shotgun (WGS) entry which is preliminary data.</text>
</comment>
<gene>
    <name evidence="2" type="ORF">CCAP1982_LOCUS9252</name>
</gene>
<evidence type="ECO:0000313" key="2">
    <source>
        <dbReference type="EMBL" id="CAD7000777.1"/>
    </source>
</evidence>
<name>A0A811USN8_CERCA</name>
<sequence>MQCADQYDDFSWAQTRQYSTQLQVKLRAKNQQWTVVNDAALPHGSARLDWMLNKPNVLCLPNALHAPSKAFQQQYAYHATYIKPRQLQKQQQRKSRIYEQTTNGKERKSPNSSQPQYAYQQQAKALSTCKSYECHKW</sequence>
<feature type="region of interest" description="Disordered" evidence="1">
    <location>
        <begin position="86"/>
        <end position="117"/>
    </location>
</feature>
<reference evidence="2" key="1">
    <citation type="submission" date="2020-11" db="EMBL/GenBank/DDBJ databases">
        <authorList>
            <person name="Whitehead M."/>
        </authorList>
    </citation>
    <scope>NUCLEOTIDE SEQUENCE</scope>
    <source>
        <strain evidence="2">EGII</strain>
    </source>
</reference>
<evidence type="ECO:0000256" key="1">
    <source>
        <dbReference type="SAM" id="MobiDB-lite"/>
    </source>
</evidence>
<keyword evidence="3" id="KW-1185">Reference proteome</keyword>
<protein>
    <submittedName>
        <fullName evidence="2">(Mediterranean fruit fly) hypothetical protein</fullName>
    </submittedName>
</protein>
<evidence type="ECO:0000313" key="3">
    <source>
        <dbReference type="Proteomes" id="UP000606786"/>
    </source>
</evidence>
<dbReference type="Proteomes" id="UP000606786">
    <property type="component" value="Unassembled WGS sequence"/>
</dbReference>
<dbReference type="AlphaFoldDB" id="A0A811USN8"/>
<accession>A0A811USN8</accession>
<dbReference type="EMBL" id="CAJHJT010000020">
    <property type="protein sequence ID" value="CAD7000777.1"/>
    <property type="molecule type" value="Genomic_DNA"/>
</dbReference>